<dbReference type="RefSeq" id="WP_133612340.1">
    <property type="nucleotide sequence ID" value="NZ_SNYW01000006.1"/>
</dbReference>
<reference evidence="6 7" key="1">
    <citation type="submission" date="2019-03" db="EMBL/GenBank/DDBJ databases">
        <title>Genomic Encyclopedia of Type Strains, Phase III (KMG-III): the genomes of soil and plant-associated and newly described type strains.</title>
        <authorList>
            <person name="Whitman W."/>
        </authorList>
    </citation>
    <scope>NUCLEOTIDE SEQUENCE [LARGE SCALE GENOMIC DNA]</scope>
    <source>
        <strain evidence="6 7">CGMCC 1.7660</strain>
    </source>
</reference>
<evidence type="ECO:0000256" key="4">
    <source>
        <dbReference type="ARBA" id="ARBA00023163"/>
    </source>
</evidence>
<dbReference type="Gene3D" id="2.60.120.10">
    <property type="entry name" value="Jelly Rolls"/>
    <property type="match status" value="1"/>
</dbReference>
<feature type="domain" description="HTH araC/xylS-type" evidence="5">
    <location>
        <begin position="156"/>
        <end position="256"/>
    </location>
</feature>
<sequence length="259" mass="28296">MVRNVRSADYESIPRPIVAVGIDMPADHEIGSHSHARGQLLHGVSGVMTVVTEHGTWIVPPDQAVWIPPGIIHSVRAIGPVAMRSVYVTPDRLSGFHDKCQVLAMSPLMRALVNAAVDMPVEYDIAGRDGLAADLLLMELRALPTLPLSLPLPRDTRLVKRCRRFLQAPRADVKLDHWAADLAMSRRTLTRHFKLECGMSLAAWARRACLFAALPRLAGGEKVTAIALDLGYDSPAAFTTMFRRTLGFPPSRYPGLAAG</sequence>
<dbReference type="SUPFAM" id="SSF46689">
    <property type="entry name" value="Homeodomain-like"/>
    <property type="match status" value="1"/>
</dbReference>
<dbReference type="InterPro" id="IPR011051">
    <property type="entry name" value="RmlC_Cupin_sf"/>
</dbReference>
<accession>A0A4R6WS18</accession>
<evidence type="ECO:0000256" key="1">
    <source>
        <dbReference type="ARBA" id="ARBA00022491"/>
    </source>
</evidence>
<dbReference type="Proteomes" id="UP000295783">
    <property type="component" value="Unassembled WGS sequence"/>
</dbReference>
<dbReference type="GO" id="GO:0003700">
    <property type="term" value="F:DNA-binding transcription factor activity"/>
    <property type="evidence" value="ECO:0007669"/>
    <property type="project" value="InterPro"/>
</dbReference>
<dbReference type="AlphaFoldDB" id="A0A4R6WS18"/>
<dbReference type="InterPro" id="IPR003313">
    <property type="entry name" value="AraC-bd"/>
</dbReference>
<keyword evidence="2" id="KW-0805">Transcription regulation</keyword>
<dbReference type="PANTHER" id="PTHR11019">
    <property type="entry name" value="HTH-TYPE TRANSCRIPTIONAL REGULATOR NIMR"/>
    <property type="match status" value="1"/>
</dbReference>
<keyword evidence="3 6" id="KW-0238">DNA-binding</keyword>
<keyword evidence="7" id="KW-1185">Reference proteome</keyword>
<dbReference type="InterPro" id="IPR018060">
    <property type="entry name" value="HTH_AraC"/>
</dbReference>
<organism evidence="6 7">
    <name type="scientific">Dongia mobilis</name>
    <dbReference type="NCBI Taxonomy" id="578943"/>
    <lineage>
        <taxon>Bacteria</taxon>
        <taxon>Pseudomonadati</taxon>
        <taxon>Pseudomonadota</taxon>
        <taxon>Alphaproteobacteria</taxon>
        <taxon>Rhodospirillales</taxon>
        <taxon>Dongiaceae</taxon>
        <taxon>Dongia</taxon>
    </lineage>
</organism>
<evidence type="ECO:0000313" key="7">
    <source>
        <dbReference type="Proteomes" id="UP000295783"/>
    </source>
</evidence>
<dbReference type="Pfam" id="PF12833">
    <property type="entry name" value="HTH_18"/>
    <property type="match status" value="1"/>
</dbReference>
<proteinExistence type="predicted"/>
<dbReference type="PROSITE" id="PS01124">
    <property type="entry name" value="HTH_ARAC_FAMILY_2"/>
    <property type="match status" value="1"/>
</dbReference>
<dbReference type="Gene3D" id="1.10.10.60">
    <property type="entry name" value="Homeodomain-like"/>
    <property type="match status" value="1"/>
</dbReference>
<dbReference type="EMBL" id="SNYW01000006">
    <property type="protein sequence ID" value="TDQ84306.1"/>
    <property type="molecule type" value="Genomic_DNA"/>
</dbReference>
<dbReference type="InterPro" id="IPR009057">
    <property type="entry name" value="Homeodomain-like_sf"/>
</dbReference>
<dbReference type="PANTHER" id="PTHR11019:SF159">
    <property type="entry name" value="TRANSCRIPTIONAL REGULATOR-RELATED"/>
    <property type="match status" value="1"/>
</dbReference>
<dbReference type="OrthoDB" id="9804543at2"/>
<dbReference type="Pfam" id="PF02311">
    <property type="entry name" value="AraC_binding"/>
    <property type="match status" value="1"/>
</dbReference>
<evidence type="ECO:0000313" key="6">
    <source>
        <dbReference type="EMBL" id="TDQ84306.1"/>
    </source>
</evidence>
<evidence type="ECO:0000259" key="5">
    <source>
        <dbReference type="PROSITE" id="PS01124"/>
    </source>
</evidence>
<name>A0A4R6WS18_9PROT</name>
<dbReference type="SUPFAM" id="SSF51182">
    <property type="entry name" value="RmlC-like cupins"/>
    <property type="match status" value="1"/>
</dbReference>
<keyword evidence="1" id="KW-0678">Repressor</keyword>
<dbReference type="FunFam" id="1.10.10.60:FF:000132">
    <property type="entry name" value="AraC family transcriptional regulator"/>
    <property type="match status" value="1"/>
</dbReference>
<evidence type="ECO:0000256" key="2">
    <source>
        <dbReference type="ARBA" id="ARBA00023015"/>
    </source>
</evidence>
<keyword evidence="4" id="KW-0804">Transcription</keyword>
<protein>
    <submittedName>
        <fullName evidence="6">AraC-like DNA-binding protein</fullName>
    </submittedName>
</protein>
<comment type="caution">
    <text evidence="6">The sequence shown here is derived from an EMBL/GenBank/DDBJ whole genome shotgun (WGS) entry which is preliminary data.</text>
</comment>
<dbReference type="GO" id="GO:0043565">
    <property type="term" value="F:sequence-specific DNA binding"/>
    <property type="evidence" value="ECO:0007669"/>
    <property type="project" value="InterPro"/>
</dbReference>
<dbReference type="InterPro" id="IPR014710">
    <property type="entry name" value="RmlC-like_jellyroll"/>
</dbReference>
<dbReference type="SMART" id="SM00342">
    <property type="entry name" value="HTH_ARAC"/>
    <property type="match status" value="1"/>
</dbReference>
<dbReference type="CDD" id="cd06124">
    <property type="entry name" value="cupin_NimR-like_N"/>
    <property type="match status" value="1"/>
</dbReference>
<evidence type="ECO:0000256" key="3">
    <source>
        <dbReference type="ARBA" id="ARBA00023125"/>
    </source>
</evidence>
<gene>
    <name evidence="6" type="ORF">A8950_0856</name>
</gene>